<comment type="function">
    <text evidence="1">Accessory subunit of the mitochondrial membrane respiratory chain NADH dehydrogenase (Complex I), that is believed not to be involved in catalysis. Complex I functions in the transfer of electrons from NADH to the respiratory chain. The immediate electron acceptor for the enzyme is believed to be ubiquinone.</text>
</comment>
<keyword evidence="7 13" id="KW-0812">Transmembrane</keyword>
<evidence type="ECO:0000256" key="6">
    <source>
        <dbReference type="ARBA" id="ARBA00022660"/>
    </source>
</evidence>
<dbReference type="RefSeq" id="XP_033533866.1">
    <property type="nucleotide sequence ID" value="XM_033679506.1"/>
</dbReference>
<evidence type="ECO:0000256" key="1">
    <source>
        <dbReference type="ARBA" id="ARBA00003195"/>
    </source>
</evidence>
<comment type="subcellular location">
    <subcellularLocation>
        <location evidence="2">Mitochondrion inner membrane</location>
        <topology evidence="2">Single-pass membrane protein</topology>
        <orientation evidence="2">Matrix side</orientation>
    </subcellularLocation>
</comment>
<evidence type="ECO:0000313" key="16">
    <source>
        <dbReference type="RefSeq" id="XP_033533866.1"/>
    </source>
</evidence>
<evidence type="ECO:0000256" key="7">
    <source>
        <dbReference type="ARBA" id="ARBA00022692"/>
    </source>
</evidence>
<dbReference type="PANTHER" id="PTHR17098">
    <property type="entry name" value="NADH-UBIQUINONE OXIDOREDUCTASE MWFE SUBUNIT"/>
    <property type="match status" value="1"/>
</dbReference>
<dbReference type="EMBL" id="ML975158">
    <property type="protein sequence ID" value="KAF1812235.1"/>
    <property type="molecule type" value="Genomic_DNA"/>
</dbReference>
<feature type="transmembrane region" description="Helical" evidence="13">
    <location>
        <begin position="7"/>
        <end position="28"/>
    </location>
</feature>
<proteinExistence type="inferred from homology"/>
<evidence type="ECO:0000256" key="9">
    <source>
        <dbReference type="ARBA" id="ARBA00022982"/>
    </source>
</evidence>
<organism evidence="14">
    <name type="scientific">Eremomyces bilateralis CBS 781.70</name>
    <dbReference type="NCBI Taxonomy" id="1392243"/>
    <lineage>
        <taxon>Eukaryota</taxon>
        <taxon>Fungi</taxon>
        <taxon>Dikarya</taxon>
        <taxon>Ascomycota</taxon>
        <taxon>Pezizomycotina</taxon>
        <taxon>Dothideomycetes</taxon>
        <taxon>Dothideomycetes incertae sedis</taxon>
        <taxon>Eremomycetales</taxon>
        <taxon>Eremomycetaceae</taxon>
        <taxon>Eremomyces</taxon>
    </lineage>
</organism>
<keyword evidence="8" id="KW-0999">Mitochondrion inner membrane</keyword>
<dbReference type="GeneID" id="54420076"/>
<evidence type="ECO:0000256" key="10">
    <source>
        <dbReference type="ARBA" id="ARBA00022989"/>
    </source>
</evidence>
<dbReference type="OrthoDB" id="1920692at2759"/>
<evidence type="ECO:0000256" key="13">
    <source>
        <dbReference type="SAM" id="Phobius"/>
    </source>
</evidence>
<sequence>MAIPFEALLPYAVIVTFFGISGAGLLHVQRIQNGGKKGRRGVDRWDSVHLVMQRDRRLTGFLRGQTDKAAAPEGFEFNNAWRVEKRFS</sequence>
<protein>
    <recommendedName>
        <fullName evidence="4">NADH dehydrogenase [ubiquinone] 1 alpha subcomplex subunit 1</fullName>
    </recommendedName>
</protein>
<dbReference type="Pfam" id="PF15879">
    <property type="entry name" value="MWFE"/>
    <property type="match status" value="1"/>
</dbReference>
<evidence type="ECO:0000256" key="12">
    <source>
        <dbReference type="ARBA" id="ARBA00023136"/>
    </source>
</evidence>
<dbReference type="PANTHER" id="PTHR17098:SF2">
    <property type="entry name" value="NADH DEHYDROGENASE [UBIQUINONE] 1 ALPHA SUBCOMPLEX SUBUNIT 1"/>
    <property type="match status" value="1"/>
</dbReference>
<reference evidence="16" key="2">
    <citation type="submission" date="2020-04" db="EMBL/GenBank/DDBJ databases">
        <authorList>
            <consortium name="NCBI Genome Project"/>
        </authorList>
    </citation>
    <scope>NUCLEOTIDE SEQUENCE</scope>
    <source>
        <strain evidence="16">CBS 781.70</strain>
    </source>
</reference>
<evidence type="ECO:0000256" key="5">
    <source>
        <dbReference type="ARBA" id="ARBA00022448"/>
    </source>
</evidence>
<dbReference type="GO" id="GO:0005743">
    <property type="term" value="C:mitochondrial inner membrane"/>
    <property type="evidence" value="ECO:0007669"/>
    <property type="project" value="UniProtKB-SubCell"/>
</dbReference>
<name>A0A6G1G2A3_9PEZI</name>
<evidence type="ECO:0000256" key="3">
    <source>
        <dbReference type="ARBA" id="ARBA00009960"/>
    </source>
</evidence>
<reference evidence="14 16" key="1">
    <citation type="submission" date="2020-01" db="EMBL/GenBank/DDBJ databases">
        <authorList>
            <consortium name="DOE Joint Genome Institute"/>
            <person name="Haridas S."/>
            <person name="Albert R."/>
            <person name="Binder M."/>
            <person name="Bloem J."/>
            <person name="Labutti K."/>
            <person name="Salamov A."/>
            <person name="Andreopoulos B."/>
            <person name="Baker S.E."/>
            <person name="Barry K."/>
            <person name="Bills G."/>
            <person name="Bluhm B.H."/>
            <person name="Cannon C."/>
            <person name="Castanera R."/>
            <person name="Culley D.E."/>
            <person name="Daum C."/>
            <person name="Ezra D."/>
            <person name="Gonzalez J.B."/>
            <person name="Henrissat B."/>
            <person name="Kuo A."/>
            <person name="Liang C."/>
            <person name="Lipzen A."/>
            <person name="Lutzoni F."/>
            <person name="Magnuson J."/>
            <person name="Mondo S."/>
            <person name="Nolan M."/>
            <person name="Ohm R."/>
            <person name="Pangilinan J."/>
            <person name="Park H.-J."/>
            <person name="Ramirez L."/>
            <person name="Alfaro M."/>
            <person name="Sun H."/>
            <person name="Tritt A."/>
            <person name="Yoshinaga Y."/>
            <person name="Zwiers L.-H."/>
            <person name="Turgeon B.G."/>
            <person name="Goodwin S.B."/>
            <person name="Spatafora J.W."/>
            <person name="Crous P.W."/>
            <person name="Grigoriev I.V."/>
        </authorList>
    </citation>
    <scope>NUCLEOTIDE SEQUENCE</scope>
    <source>
        <strain evidence="14 16">CBS 781.70</strain>
    </source>
</reference>
<gene>
    <name evidence="14 16" type="ORF">P152DRAFT_458626</name>
</gene>
<evidence type="ECO:0000313" key="14">
    <source>
        <dbReference type="EMBL" id="KAF1812235.1"/>
    </source>
</evidence>
<accession>A0A6G1G2A3</accession>
<evidence type="ECO:0000256" key="2">
    <source>
        <dbReference type="ARBA" id="ARBA00004298"/>
    </source>
</evidence>
<evidence type="ECO:0000313" key="15">
    <source>
        <dbReference type="Proteomes" id="UP000504638"/>
    </source>
</evidence>
<dbReference type="Proteomes" id="UP000504638">
    <property type="component" value="Unplaced"/>
</dbReference>
<keyword evidence="6" id="KW-0679">Respiratory chain</keyword>
<dbReference type="AlphaFoldDB" id="A0A6G1G2A3"/>
<keyword evidence="11" id="KW-0496">Mitochondrion</keyword>
<keyword evidence="15" id="KW-1185">Reference proteome</keyword>
<keyword evidence="12 13" id="KW-0472">Membrane</keyword>
<comment type="similarity">
    <text evidence="3">Belongs to the complex I NDUFA1 subunit family.</text>
</comment>
<evidence type="ECO:0000256" key="8">
    <source>
        <dbReference type="ARBA" id="ARBA00022792"/>
    </source>
</evidence>
<keyword evidence="5" id="KW-0813">Transport</keyword>
<keyword evidence="9" id="KW-0249">Electron transport</keyword>
<reference evidence="16" key="3">
    <citation type="submission" date="2025-04" db="UniProtKB">
        <authorList>
            <consortium name="RefSeq"/>
        </authorList>
    </citation>
    <scope>IDENTIFICATION</scope>
    <source>
        <strain evidence="16">CBS 781.70</strain>
    </source>
</reference>
<dbReference type="InterPro" id="IPR017384">
    <property type="entry name" value="NADH_Ub_cplx-1_asu_su-1"/>
</dbReference>
<evidence type="ECO:0000256" key="4">
    <source>
        <dbReference type="ARBA" id="ARBA00016392"/>
    </source>
</evidence>
<keyword evidence="10 13" id="KW-1133">Transmembrane helix</keyword>
<evidence type="ECO:0000256" key="11">
    <source>
        <dbReference type="ARBA" id="ARBA00023128"/>
    </source>
</evidence>